<feature type="non-terminal residue" evidence="1">
    <location>
        <position position="1"/>
    </location>
</feature>
<keyword evidence="2" id="KW-1185">Reference proteome</keyword>
<organism evidence="1 2">
    <name type="scientific">Aduncisulcus paluster</name>
    <dbReference type="NCBI Taxonomy" id="2918883"/>
    <lineage>
        <taxon>Eukaryota</taxon>
        <taxon>Metamonada</taxon>
        <taxon>Carpediemonas-like organisms</taxon>
        <taxon>Aduncisulcus</taxon>
    </lineage>
</organism>
<feature type="non-terminal residue" evidence="1">
    <location>
        <position position="537"/>
    </location>
</feature>
<name>A0ABQ5JSP2_9EUKA</name>
<dbReference type="Proteomes" id="UP001057375">
    <property type="component" value="Unassembled WGS sequence"/>
</dbReference>
<comment type="caution">
    <text evidence="1">The sequence shown here is derived from an EMBL/GenBank/DDBJ whole genome shotgun (WGS) entry which is preliminary data.</text>
</comment>
<reference evidence="1" key="1">
    <citation type="submission" date="2022-03" db="EMBL/GenBank/DDBJ databases">
        <title>Draft genome sequence of Aduncisulcus paluster, a free-living microaerophilic Fornicata.</title>
        <authorList>
            <person name="Yuyama I."/>
            <person name="Kume K."/>
            <person name="Tamura T."/>
            <person name="Inagaki Y."/>
            <person name="Hashimoto T."/>
        </authorList>
    </citation>
    <scope>NUCLEOTIDE SEQUENCE</scope>
    <source>
        <strain evidence="1">NY0171</strain>
    </source>
</reference>
<dbReference type="EMBL" id="BQXS01011692">
    <property type="protein sequence ID" value="GKT15668.1"/>
    <property type="molecule type" value="Genomic_DNA"/>
</dbReference>
<sequence>SSITSGVLNSPISVIIQEITSVSSLIVTGGTCSVAASDNSCAAKFTCSSFDNQASGSLEFYSVEMTLSAASLNLADISTVDSMKFTLGGSADFGNLATTTGSTGTVTIIQSNTNSTLDIASIDSFGAVSITTNGTTFTLDGDVLTENGDVSISASLATVTLYNITSAEDITLYGFDINQKTNSIFSALQGRFDAACGGIFYAESGAAINSPIISIITQSTIVVEGVYSGVTDLTLSAGSDGNISLGGNLDLQNLTTLALGGNVITVEGISGDSIDMVVNSSQFIQNGNLSVNSLGVSVSNHIVIDGTIDANLDCSLVSSSNDDSSIRVLVNKDISASSITISSVYSQVLGDLIGCTNTSSIDTCGIVSITSSSTQPFLLDCVDIIGYEISIDVGGAIEPYTAVTTCSNSIISKMGDITVDAVDDISLLQNIVTSADRITMTATGQCVFGNDCVYTAASDIDIQCESLTIGGSSSSITSSQGLILLDLTSGAMSAPYTSVSAFTTMTVKTLNQPIEGYRFESGGNMILNAGSQVFTSA</sequence>
<accession>A0ABQ5JSP2</accession>
<evidence type="ECO:0000313" key="1">
    <source>
        <dbReference type="EMBL" id="GKT15668.1"/>
    </source>
</evidence>
<proteinExistence type="predicted"/>
<gene>
    <name evidence="1" type="ORF">ADUPG1_010760</name>
</gene>
<evidence type="ECO:0000313" key="2">
    <source>
        <dbReference type="Proteomes" id="UP001057375"/>
    </source>
</evidence>
<protein>
    <submittedName>
        <fullName evidence="1">Uncharacterized protein</fullName>
    </submittedName>
</protein>